<keyword evidence="3" id="KW-0378">Hydrolase</keyword>
<name>A0A919MX30_9ACTN</name>
<gene>
    <name evidence="3" type="ORF">Ari01nite_27500</name>
</gene>
<comment type="caution">
    <text evidence="3">The sequence shown here is derived from an EMBL/GenBank/DDBJ whole genome shotgun (WGS) entry which is preliminary data.</text>
</comment>
<dbReference type="Gene3D" id="3.40.50.880">
    <property type="match status" value="1"/>
</dbReference>
<dbReference type="EMBL" id="BOMV01000026">
    <property type="protein sequence ID" value="GIE95285.1"/>
    <property type="molecule type" value="Genomic_DNA"/>
</dbReference>
<evidence type="ECO:0000259" key="2">
    <source>
        <dbReference type="Pfam" id="PF01965"/>
    </source>
</evidence>
<dbReference type="InterPro" id="IPR002818">
    <property type="entry name" value="DJ-1/PfpI"/>
</dbReference>
<proteinExistence type="inferred from homology"/>
<dbReference type="GO" id="GO:0008233">
    <property type="term" value="F:peptidase activity"/>
    <property type="evidence" value="ECO:0007669"/>
    <property type="project" value="UniProtKB-KW"/>
</dbReference>
<accession>A0A919MX30</accession>
<comment type="similarity">
    <text evidence="1">Belongs to the peptidase C56 family.</text>
</comment>
<dbReference type="Pfam" id="PF01965">
    <property type="entry name" value="DJ-1_PfpI"/>
    <property type="match status" value="1"/>
</dbReference>
<dbReference type="Proteomes" id="UP000636960">
    <property type="component" value="Unassembled WGS sequence"/>
</dbReference>
<reference evidence="3" key="1">
    <citation type="submission" date="2021-01" db="EMBL/GenBank/DDBJ databases">
        <title>Whole genome shotgun sequence of Actinoplanes rishiriensis NBRC 108556.</title>
        <authorList>
            <person name="Komaki H."/>
            <person name="Tamura T."/>
        </authorList>
    </citation>
    <scope>NUCLEOTIDE SEQUENCE</scope>
    <source>
        <strain evidence="3">NBRC 108556</strain>
    </source>
</reference>
<evidence type="ECO:0000313" key="4">
    <source>
        <dbReference type="Proteomes" id="UP000636960"/>
    </source>
</evidence>
<dbReference type="InterPro" id="IPR006286">
    <property type="entry name" value="C56_PfpI-like"/>
</dbReference>
<dbReference type="PANTHER" id="PTHR42733">
    <property type="entry name" value="DJ-1 PROTEIN"/>
    <property type="match status" value="1"/>
</dbReference>
<dbReference type="SUPFAM" id="SSF52317">
    <property type="entry name" value="Class I glutamine amidotransferase-like"/>
    <property type="match status" value="1"/>
</dbReference>
<organism evidence="3 4">
    <name type="scientific">Paractinoplanes rishiriensis</name>
    <dbReference type="NCBI Taxonomy" id="1050105"/>
    <lineage>
        <taxon>Bacteria</taxon>
        <taxon>Bacillati</taxon>
        <taxon>Actinomycetota</taxon>
        <taxon>Actinomycetes</taxon>
        <taxon>Micromonosporales</taxon>
        <taxon>Micromonosporaceae</taxon>
        <taxon>Paractinoplanes</taxon>
    </lineage>
</organism>
<evidence type="ECO:0000313" key="3">
    <source>
        <dbReference type="EMBL" id="GIE95285.1"/>
    </source>
</evidence>
<evidence type="ECO:0000256" key="1">
    <source>
        <dbReference type="ARBA" id="ARBA00008542"/>
    </source>
</evidence>
<keyword evidence="4" id="KW-1185">Reference proteome</keyword>
<protein>
    <submittedName>
        <fullName evidence="3">Protease</fullName>
    </submittedName>
</protein>
<dbReference type="AlphaFoldDB" id="A0A919MX30"/>
<keyword evidence="3" id="KW-0645">Protease</keyword>
<dbReference type="GO" id="GO:0006508">
    <property type="term" value="P:proteolysis"/>
    <property type="evidence" value="ECO:0007669"/>
    <property type="project" value="UniProtKB-KW"/>
</dbReference>
<sequence>MTRMRLAGKKIGILLESDFYEHEIWYYNYRFPEEGAEVHFLTRLWGQPSLTFTGHEYKAPFVCTESFENMDDETLRSYSALIIPSAMVSDRLRYSENLAELPPATDLMRRAFAEPGIVKGIICHGLWLMSRTPELIRGRRLVCHPNLYGDALNMGARYEDADVVVDDDLVTGRTGAQAGAFARTLIERLSGDREPVGAGRRS</sequence>
<feature type="domain" description="DJ-1/PfpI" evidence="2">
    <location>
        <begin position="9"/>
        <end position="187"/>
    </location>
</feature>
<dbReference type="InterPro" id="IPR029062">
    <property type="entry name" value="Class_I_gatase-like"/>
</dbReference>